<name>A0A3A8AU73_9RHOB</name>
<gene>
    <name evidence="2" type="ORF">D6850_13620</name>
    <name evidence="1" type="ORF">D6850_16475</name>
</gene>
<reference evidence="2 3" key="1">
    <citation type="submission" date="2018-09" db="EMBL/GenBank/DDBJ databases">
        <title>Roseovarius spongiae sp. nov., isolated from a marine sponge.</title>
        <authorList>
            <person name="Zhuang L."/>
            <person name="Luo L."/>
        </authorList>
    </citation>
    <scope>NUCLEOTIDE SEQUENCE [LARGE SCALE GENOMIC DNA]</scope>
    <source>
        <strain evidence="2 3">HN-E21</strain>
    </source>
</reference>
<evidence type="ECO:0000313" key="1">
    <source>
        <dbReference type="EMBL" id="RKF13104.1"/>
    </source>
</evidence>
<accession>A0A3A8AU73</accession>
<proteinExistence type="predicted"/>
<evidence type="ECO:0000313" key="3">
    <source>
        <dbReference type="Proteomes" id="UP000281128"/>
    </source>
</evidence>
<protein>
    <submittedName>
        <fullName evidence="2">Transcriptional regulator</fullName>
    </submittedName>
</protein>
<dbReference type="Proteomes" id="UP000281128">
    <property type="component" value="Unassembled WGS sequence"/>
</dbReference>
<dbReference type="EMBL" id="RAPE01000005">
    <property type="protein sequence ID" value="RKF13104.1"/>
    <property type="molecule type" value="Genomic_DNA"/>
</dbReference>
<comment type="caution">
    <text evidence="2">The sequence shown here is derived from an EMBL/GenBank/DDBJ whole genome shotgun (WGS) entry which is preliminary data.</text>
</comment>
<feature type="non-terminal residue" evidence="2">
    <location>
        <position position="30"/>
    </location>
</feature>
<sequence length="30" mass="3445">MTKGYAQFCPIAKAAEIFCERWTALVIRNL</sequence>
<organism evidence="2 3">
    <name type="scientific">Roseovarius spongiae</name>
    <dbReference type="NCBI Taxonomy" id="2320272"/>
    <lineage>
        <taxon>Bacteria</taxon>
        <taxon>Pseudomonadati</taxon>
        <taxon>Pseudomonadota</taxon>
        <taxon>Alphaproteobacteria</taxon>
        <taxon>Rhodobacterales</taxon>
        <taxon>Roseobacteraceae</taxon>
        <taxon>Roseovarius</taxon>
    </lineage>
</organism>
<dbReference type="AlphaFoldDB" id="A0A3A8AU73"/>
<dbReference type="EMBL" id="RAPE01000003">
    <property type="protein sequence ID" value="RKF14241.1"/>
    <property type="molecule type" value="Genomic_DNA"/>
</dbReference>
<keyword evidence="3" id="KW-1185">Reference proteome</keyword>
<evidence type="ECO:0000313" key="2">
    <source>
        <dbReference type="EMBL" id="RKF14241.1"/>
    </source>
</evidence>